<evidence type="ECO:0000313" key="2">
    <source>
        <dbReference type="Proteomes" id="UP000572051"/>
    </source>
</evidence>
<dbReference type="EMBL" id="JACCFS010000001">
    <property type="protein sequence ID" value="NYJ33224.1"/>
    <property type="molecule type" value="Genomic_DNA"/>
</dbReference>
<organism evidence="1 2">
    <name type="scientific">Nocardiopsis aegyptia</name>
    <dbReference type="NCBI Taxonomy" id="220378"/>
    <lineage>
        <taxon>Bacteria</taxon>
        <taxon>Bacillati</taxon>
        <taxon>Actinomycetota</taxon>
        <taxon>Actinomycetes</taxon>
        <taxon>Streptosporangiales</taxon>
        <taxon>Nocardiopsidaceae</taxon>
        <taxon>Nocardiopsis</taxon>
    </lineage>
</organism>
<protein>
    <submittedName>
        <fullName evidence="1">Uncharacterized protein</fullName>
    </submittedName>
</protein>
<accession>A0A7Z0EJI2</accession>
<sequence>MGDHLRIWAERLAGAWLSGEVEVGGYDPDLLARARGYEGLSLSGALWSLERAVADWRESAVSALRAGVVLRHAARGALRAGDVVLNNAHDGHHHVRDVGRVVGRDVPRGRPGGRVVGR</sequence>
<reference evidence="1 2" key="1">
    <citation type="submission" date="2020-07" db="EMBL/GenBank/DDBJ databases">
        <title>Sequencing the genomes of 1000 actinobacteria strains.</title>
        <authorList>
            <person name="Klenk H.-P."/>
        </authorList>
    </citation>
    <scope>NUCLEOTIDE SEQUENCE [LARGE SCALE GENOMIC DNA]</scope>
    <source>
        <strain evidence="1 2">DSM 44442</strain>
    </source>
</reference>
<proteinExistence type="predicted"/>
<dbReference type="AlphaFoldDB" id="A0A7Z0EJI2"/>
<dbReference type="RefSeq" id="WP_179821334.1">
    <property type="nucleotide sequence ID" value="NZ_JACCFS010000001.1"/>
</dbReference>
<comment type="caution">
    <text evidence="1">The sequence shown here is derived from an EMBL/GenBank/DDBJ whole genome shotgun (WGS) entry which is preliminary data.</text>
</comment>
<name>A0A7Z0EJI2_9ACTN</name>
<gene>
    <name evidence="1" type="ORF">HNR10_001105</name>
</gene>
<keyword evidence="2" id="KW-1185">Reference proteome</keyword>
<evidence type="ECO:0000313" key="1">
    <source>
        <dbReference type="EMBL" id="NYJ33224.1"/>
    </source>
</evidence>
<dbReference type="Proteomes" id="UP000572051">
    <property type="component" value="Unassembled WGS sequence"/>
</dbReference>